<dbReference type="AlphaFoldDB" id="A0A327PZD7"/>
<accession>A0A327PZD7</accession>
<dbReference type="SMART" id="SM00280">
    <property type="entry name" value="KAZAL"/>
    <property type="match status" value="1"/>
</dbReference>
<dbReference type="SUPFAM" id="SSF100895">
    <property type="entry name" value="Kazal-type serine protease inhibitors"/>
    <property type="match status" value="1"/>
</dbReference>
<reference evidence="2 3" key="1">
    <citation type="submission" date="2018-06" db="EMBL/GenBank/DDBJ databases">
        <title>Genomic Encyclopedia of Archaeal and Bacterial Type Strains, Phase II (KMG-II): from individual species to whole genera.</title>
        <authorList>
            <person name="Goeker M."/>
        </authorList>
    </citation>
    <scope>NUCLEOTIDE SEQUENCE [LARGE SCALE GENOMIC DNA]</scope>
    <source>
        <strain evidence="2 3">DSM 23446</strain>
    </source>
</reference>
<comment type="caution">
    <text evidence="2">The sequence shown here is derived from an EMBL/GenBank/DDBJ whole genome shotgun (WGS) entry which is preliminary data.</text>
</comment>
<dbReference type="InterPro" id="IPR002350">
    <property type="entry name" value="Kazal_dom"/>
</dbReference>
<keyword evidence="3" id="KW-1185">Reference proteome</keyword>
<organism evidence="2 3">
    <name type="scientific">Algoriphagus yeomjeoni</name>
    <dbReference type="NCBI Taxonomy" id="291403"/>
    <lineage>
        <taxon>Bacteria</taxon>
        <taxon>Pseudomonadati</taxon>
        <taxon>Bacteroidota</taxon>
        <taxon>Cytophagia</taxon>
        <taxon>Cytophagales</taxon>
        <taxon>Cyclobacteriaceae</taxon>
        <taxon>Algoriphagus</taxon>
    </lineage>
</organism>
<proteinExistence type="predicted"/>
<evidence type="ECO:0000313" key="3">
    <source>
        <dbReference type="Proteomes" id="UP000249610"/>
    </source>
</evidence>
<gene>
    <name evidence="2" type="ORF">LV83_00307</name>
</gene>
<evidence type="ECO:0000259" key="1">
    <source>
        <dbReference type="PROSITE" id="PS51465"/>
    </source>
</evidence>
<name>A0A327PZD7_9BACT</name>
<dbReference type="Pfam" id="PF00050">
    <property type="entry name" value="Kazal_1"/>
    <property type="match status" value="1"/>
</dbReference>
<sequence>MACEKEEPIKRCIDKDKIREGPCTLEYVPVCGCDGKTYGNACAADMAGVTSWTLGACN</sequence>
<evidence type="ECO:0000313" key="2">
    <source>
        <dbReference type="EMBL" id="RAI95056.1"/>
    </source>
</evidence>
<dbReference type="CDD" id="cd00104">
    <property type="entry name" value="KAZAL_FS"/>
    <property type="match status" value="1"/>
</dbReference>
<protein>
    <submittedName>
        <fullName evidence="2">Kazal-type serine protease inhibitor-like protein</fullName>
    </submittedName>
</protein>
<dbReference type="Gene3D" id="3.30.60.30">
    <property type="match status" value="1"/>
</dbReference>
<dbReference type="Proteomes" id="UP000249610">
    <property type="component" value="Unassembled WGS sequence"/>
</dbReference>
<dbReference type="PROSITE" id="PS51465">
    <property type="entry name" value="KAZAL_2"/>
    <property type="match status" value="1"/>
</dbReference>
<dbReference type="InterPro" id="IPR036058">
    <property type="entry name" value="Kazal_dom_sf"/>
</dbReference>
<dbReference type="EMBL" id="QLLK01000001">
    <property type="protein sequence ID" value="RAI95056.1"/>
    <property type="molecule type" value="Genomic_DNA"/>
</dbReference>
<feature type="domain" description="Kazal-like" evidence="1">
    <location>
        <begin position="1"/>
        <end position="58"/>
    </location>
</feature>